<reference evidence="1" key="2">
    <citation type="journal article" date="2015" name="Fish Shellfish Immunol.">
        <title>Early steps in the European eel (Anguilla anguilla)-Vibrio vulnificus interaction in the gills: Role of the RtxA13 toxin.</title>
        <authorList>
            <person name="Callol A."/>
            <person name="Pajuelo D."/>
            <person name="Ebbesson L."/>
            <person name="Teles M."/>
            <person name="MacKenzie S."/>
            <person name="Amaro C."/>
        </authorList>
    </citation>
    <scope>NUCLEOTIDE SEQUENCE</scope>
</reference>
<reference evidence="1" key="1">
    <citation type="submission" date="2014-11" db="EMBL/GenBank/DDBJ databases">
        <authorList>
            <person name="Amaro Gonzalez C."/>
        </authorList>
    </citation>
    <scope>NUCLEOTIDE SEQUENCE</scope>
</reference>
<evidence type="ECO:0000313" key="1">
    <source>
        <dbReference type="EMBL" id="JAH93580.1"/>
    </source>
</evidence>
<dbReference type="AlphaFoldDB" id="A0A0E9WVI1"/>
<sequence length="68" mass="7777">MNLCGSRFFHFFPHNLFAGMWLRLTKRKAVSCLRLKRLGGVLSGSEARSLHLVNRGLDIPDPRVLEKL</sequence>
<organism evidence="1">
    <name type="scientific">Anguilla anguilla</name>
    <name type="common">European freshwater eel</name>
    <name type="synonym">Muraena anguilla</name>
    <dbReference type="NCBI Taxonomy" id="7936"/>
    <lineage>
        <taxon>Eukaryota</taxon>
        <taxon>Metazoa</taxon>
        <taxon>Chordata</taxon>
        <taxon>Craniata</taxon>
        <taxon>Vertebrata</taxon>
        <taxon>Euteleostomi</taxon>
        <taxon>Actinopterygii</taxon>
        <taxon>Neopterygii</taxon>
        <taxon>Teleostei</taxon>
        <taxon>Anguilliformes</taxon>
        <taxon>Anguillidae</taxon>
        <taxon>Anguilla</taxon>
    </lineage>
</organism>
<protein>
    <submittedName>
        <fullName evidence="1">Uncharacterized protein</fullName>
    </submittedName>
</protein>
<name>A0A0E9WVI1_ANGAN</name>
<proteinExistence type="predicted"/>
<accession>A0A0E9WVI1</accession>
<dbReference type="EMBL" id="GBXM01014997">
    <property type="protein sequence ID" value="JAH93580.1"/>
    <property type="molecule type" value="Transcribed_RNA"/>
</dbReference>